<evidence type="ECO:0000313" key="3">
    <source>
        <dbReference type="EMBL" id="ORX33323.1"/>
    </source>
</evidence>
<keyword evidence="1" id="KW-0175">Coiled coil</keyword>
<gene>
    <name evidence="3" type="ORF">BD324DRAFT_286651</name>
</gene>
<feature type="coiled-coil region" evidence="1">
    <location>
        <begin position="746"/>
        <end position="815"/>
    </location>
</feature>
<dbReference type="InParanoid" id="A0A1Y1U5L9"/>
<dbReference type="Proteomes" id="UP000193218">
    <property type="component" value="Unassembled WGS sequence"/>
</dbReference>
<feature type="region of interest" description="Disordered" evidence="2">
    <location>
        <begin position="319"/>
        <end position="391"/>
    </location>
</feature>
<keyword evidence="4" id="KW-1185">Reference proteome</keyword>
<feature type="coiled-coil region" evidence="1">
    <location>
        <begin position="503"/>
        <end position="664"/>
    </location>
</feature>
<proteinExistence type="predicted"/>
<organism evidence="3 4">
    <name type="scientific">Kockovaella imperatae</name>
    <dbReference type="NCBI Taxonomy" id="4999"/>
    <lineage>
        <taxon>Eukaryota</taxon>
        <taxon>Fungi</taxon>
        <taxon>Dikarya</taxon>
        <taxon>Basidiomycota</taxon>
        <taxon>Agaricomycotina</taxon>
        <taxon>Tremellomycetes</taxon>
        <taxon>Tremellales</taxon>
        <taxon>Cuniculitremaceae</taxon>
        <taxon>Kockovaella</taxon>
    </lineage>
</organism>
<feature type="region of interest" description="Disordered" evidence="2">
    <location>
        <begin position="1"/>
        <end position="27"/>
    </location>
</feature>
<evidence type="ECO:0000313" key="4">
    <source>
        <dbReference type="Proteomes" id="UP000193218"/>
    </source>
</evidence>
<evidence type="ECO:0000256" key="2">
    <source>
        <dbReference type="SAM" id="MobiDB-lite"/>
    </source>
</evidence>
<feature type="compositionally biased region" description="Polar residues" evidence="2">
    <location>
        <begin position="17"/>
        <end position="26"/>
    </location>
</feature>
<comment type="caution">
    <text evidence="3">The sequence shown here is derived from an EMBL/GenBank/DDBJ whole genome shotgun (WGS) entry which is preliminary data.</text>
</comment>
<evidence type="ECO:0000256" key="1">
    <source>
        <dbReference type="SAM" id="Coils"/>
    </source>
</evidence>
<accession>A0A1Y1U5L9</accession>
<protein>
    <submittedName>
        <fullName evidence="3">Uncharacterized protein</fullName>
    </submittedName>
</protein>
<dbReference type="RefSeq" id="XP_021867674.1">
    <property type="nucleotide sequence ID" value="XM_022012382.1"/>
</dbReference>
<feature type="region of interest" description="Disordered" evidence="2">
    <location>
        <begin position="248"/>
        <end position="304"/>
    </location>
</feature>
<dbReference type="EMBL" id="NBSH01000026">
    <property type="protein sequence ID" value="ORX33323.1"/>
    <property type="molecule type" value="Genomic_DNA"/>
</dbReference>
<dbReference type="GeneID" id="33554190"/>
<dbReference type="AlphaFoldDB" id="A0A1Y1U5L9"/>
<reference evidence="3 4" key="1">
    <citation type="submission" date="2017-03" db="EMBL/GenBank/DDBJ databases">
        <title>Widespread Adenine N6-methylation of Active Genes in Fungi.</title>
        <authorList>
            <consortium name="DOE Joint Genome Institute"/>
            <person name="Mondo S.J."/>
            <person name="Dannebaum R.O."/>
            <person name="Kuo R.C."/>
            <person name="Louie K.B."/>
            <person name="Bewick A.J."/>
            <person name="Labutti K."/>
            <person name="Haridas S."/>
            <person name="Kuo A."/>
            <person name="Salamov A."/>
            <person name="Ahrendt S.R."/>
            <person name="Lau R."/>
            <person name="Bowen B.P."/>
            <person name="Lipzen A."/>
            <person name="Sullivan W."/>
            <person name="Andreopoulos W.B."/>
            <person name="Clum A."/>
            <person name="Lindquist E."/>
            <person name="Daum C."/>
            <person name="Northen T.R."/>
            <person name="Ramamoorthy G."/>
            <person name="Schmitz R.J."/>
            <person name="Gryganskyi A."/>
            <person name="Culley D."/>
            <person name="Magnuson J."/>
            <person name="James T.Y."/>
            <person name="O'Malley M.A."/>
            <person name="Stajich J.E."/>
            <person name="Spatafora J.W."/>
            <person name="Visel A."/>
            <person name="Grigoriev I.V."/>
        </authorList>
    </citation>
    <scope>NUCLEOTIDE SEQUENCE [LARGE SCALE GENOMIC DNA]</scope>
    <source>
        <strain evidence="3 4">NRRL Y-17943</strain>
    </source>
</reference>
<sequence length="831" mass="96199">MPPRTVSIQHEGAGPSSPFTSSNTRSTDVEAAQVRDADFDKGSLITAPRMLFRELGFQWSSVMKAWSHKDIRCAMVDADEPTYLPHMFVSRQDGPLSCHLFLQDCARCSSDTKFTKFCPLNYKNSIHIHAFLDSQIIYRDGDILEQKSFRDEEDGHQGVDWAELGEEIRIWEESGDEVERVYTLRPSDRRAREGFRERVTPPTVDGRPTARSYFVQRQRDASLDQAVDIRSMCEHVLNWKLPLCKRDEQRRPNMGQKRQRDAGSEANLVKRPRRRAARSMDGNTTERPNPVHRLPYDPQDIHGQENVETGRNAASPLSYSIHSSHRQEFPSPRSDTPQHDFEFGPDMMEVPDHTSASGNHGSGACDNGGSDEEESSRCSDKADRRRKEADSDKIERLERTVKNQDILIRSLQRQVDRFERDPQYQELTEEIEVLHEHIKSVKERHLKEVEDDLPNAELVEDLHTARLDLSCLKIKFNIFTDAIMDESRGKRHMPFLEAVTRKQRLECGRLRRLEDENKELETELDEVRKELRVLRKRKYDENKLIQEAESERRQYESWKTKNDRILKRLENEKAEAIKSLQEGESRHSRVIETLKARMEEILHEKMEMARASRDAEYETSLQLEELTSVKAESVEAHKRLQEERDDHAKLRHDLEATIEELLHETEGLSSALNNSIATSVHLRQEKARLIGDIRRRRQDSLDMLDLETAAHTDARATIGQLRLDQSLRDQRELQLGLELDASVMAALHLVEQLASAEQEIQTFEDTTDVLLCRLGEASEDISRITAQLVASSEKREALEEELRRYRAQNSDLEGLFTDVKRAMDNFGERRE</sequence>
<name>A0A1Y1U5L9_9TREE</name>
<feature type="compositionally biased region" description="Basic and acidic residues" evidence="2">
    <location>
        <begin position="375"/>
        <end position="391"/>
    </location>
</feature>
<feature type="coiled-coil region" evidence="1">
    <location>
        <begin position="394"/>
        <end position="444"/>
    </location>
</feature>